<dbReference type="KEGG" id="nsn:EXE58_01675"/>
<feature type="transmembrane region" description="Helical" evidence="9">
    <location>
        <begin position="176"/>
        <end position="193"/>
    </location>
</feature>
<dbReference type="InterPro" id="IPR001182">
    <property type="entry name" value="FtsW/RodA"/>
</dbReference>
<dbReference type="Pfam" id="PF01098">
    <property type="entry name" value="FTSW_RODA_SPOVE"/>
    <property type="match status" value="1"/>
</dbReference>
<evidence type="ECO:0000256" key="2">
    <source>
        <dbReference type="ARBA" id="ARBA00004752"/>
    </source>
</evidence>
<gene>
    <name evidence="10" type="primary">rodA</name>
    <name evidence="10" type="ORF">EXE58_01675</name>
</gene>
<evidence type="ECO:0000256" key="1">
    <source>
        <dbReference type="ARBA" id="ARBA00004141"/>
    </source>
</evidence>
<dbReference type="PANTHER" id="PTHR30474:SF14">
    <property type="entry name" value="CELL CYCLE PROTEIN"/>
    <property type="match status" value="1"/>
</dbReference>
<dbReference type="GO" id="GO:0015648">
    <property type="term" value="F:lipid-linked peptidoglycan transporter activity"/>
    <property type="evidence" value="ECO:0007669"/>
    <property type="project" value="TreeGrafter"/>
</dbReference>
<evidence type="ECO:0000256" key="4">
    <source>
        <dbReference type="ARBA" id="ARBA00022960"/>
    </source>
</evidence>
<feature type="transmembrane region" description="Helical" evidence="9">
    <location>
        <begin position="358"/>
        <end position="378"/>
    </location>
</feature>
<feature type="transmembrane region" description="Helical" evidence="9">
    <location>
        <begin position="119"/>
        <end position="139"/>
    </location>
</feature>
<keyword evidence="6 9" id="KW-0472">Membrane</keyword>
<keyword evidence="5 9" id="KW-1133">Transmembrane helix</keyword>
<dbReference type="InterPro" id="IPR018365">
    <property type="entry name" value="Cell_cycle_FtsW-rel_CS"/>
</dbReference>
<feature type="transmembrane region" description="Helical" evidence="9">
    <location>
        <begin position="88"/>
        <end position="107"/>
    </location>
</feature>
<comment type="subcellular location">
    <subcellularLocation>
        <location evidence="1">Membrane</location>
        <topology evidence="1">Multi-pass membrane protein</topology>
    </subcellularLocation>
</comment>
<dbReference type="GO" id="GO:0008955">
    <property type="term" value="F:peptidoglycan glycosyltransferase activity"/>
    <property type="evidence" value="ECO:0007669"/>
    <property type="project" value="UniProtKB-EC"/>
</dbReference>
<evidence type="ECO:0000256" key="6">
    <source>
        <dbReference type="ARBA" id="ARBA00023136"/>
    </source>
</evidence>
<dbReference type="NCBIfam" id="TIGR02210">
    <property type="entry name" value="rodA_shape"/>
    <property type="match status" value="1"/>
</dbReference>
<dbReference type="RefSeq" id="WP_135266279.1">
    <property type="nucleotide sequence ID" value="NZ_CP038436.1"/>
</dbReference>
<keyword evidence="3 9" id="KW-0812">Transmembrane</keyword>
<evidence type="ECO:0000256" key="7">
    <source>
        <dbReference type="ARBA" id="ARBA00044770"/>
    </source>
</evidence>
<evidence type="ECO:0000256" key="9">
    <source>
        <dbReference type="SAM" id="Phobius"/>
    </source>
</evidence>
<feature type="transmembrane region" description="Helical" evidence="9">
    <location>
        <begin position="151"/>
        <end position="170"/>
    </location>
</feature>
<dbReference type="EMBL" id="CP038436">
    <property type="protein sequence ID" value="QBX54306.1"/>
    <property type="molecule type" value="Genomic_DNA"/>
</dbReference>
<dbReference type="GO" id="GO:0032153">
    <property type="term" value="C:cell division site"/>
    <property type="evidence" value="ECO:0007669"/>
    <property type="project" value="TreeGrafter"/>
</dbReference>
<evidence type="ECO:0000256" key="8">
    <source>
        <dbReference type="ARBA" id="ARBA00049902"/>
    </source>
</evidence>
<dbReference type="Proteomes" id="UP000294853">
    <property type="component" value="Chromosome"/>
</dbReference>
<proteinExistence type="predicted"/>
<comment type="catalytic activity">
    <reaction evidence="8">
        <text>[GlcNAc-(1-&gt;4)-Mur2Ac(oyl-L-Ala-gamma-D-Glu-L-Lys-D-Ala-D-Ala)](n)-di-trans,octa-cis-undecaprenyl diphosphate + beta-D-GlcNAc-(1-&gt;4)-Mur2Ac(oyl-L-Ala-gamma-D-Glu-L-Lys-D-Ala-D-Ala)-di-trans,octa-cis-undecaprenyl diphosphate = [GlcNAc-(1-&gt;4)-Mur2Ac(oyl-L-Ala-gamma-D-Glu-L-Lys-D-Ala-D-Ala)](n+1)-di-trans,octa-cis-undecaprenyl diphosphate + di-trans,octa-cis-undecaprenyl diphosphate + H(+)</text>
        <dbReference type="Rhea" id="RHEA:23708"/>
        <dbReference type="Rhea" id="RHEA-COMP:9602"/>
        <dbReference type="Rhea" id="RHEA-COMP:9603"/>
        <dbReference type="ChEBI" id="CHEBI:15378"/>
        <dbReference type="ChEBI" id="CHEBI:58405"/>
        <dbReference type="ChEBI" id="CHEBI:60033"/>
        <dbReference type="ChEBI" id="CHEBI:78435"/>
        <dbReference type="EC" id="2.4.99.28"/>
    </reaction>
</comment>
<dbReference type="GO" id="GO:0051301">
    <property type="term" value="P:cell division"/>
    <property type="evidence" value="ECO:0007669"/>
    <property type="project" value="InterPro"/>
</dbReference>
<name>A0A4P7IBB8_9ACTN</name>
<sequence length="399" mass="41455">MSTTAHGTSVRMGWRAPGLDWLLMLAAFALVLLGTLLVWSATSTRVDLTGGDPAAYLRKQLVNVAIGLVLMVLVLATDHRWVRILAPLAYLASVVGLVLVLVAGSTINGSRSWLQLGGMSIQPSEFAKLAVVIGMALLVAERAEGRRGRGVGTLEVLGMLAIAAVPAALILLQPDLGTMLVLSATVFGVLAVAGAGRAWLAGLTIAGVGAAVVAVLLGVLEDYQVDRFLAFTNPGLDPRGAGYNTEQARIAVGNGGLFGQGLFDGSQTRSGFVPEQHTDFIFTVAGEELGLVGAGLVILLLGVLIWRALVVAVEARDVFGRVAAAGIACWWGFQAFQNIGMCLGIMPVTGVPLPFVSYGGSSLFAGMLALGLLQNIALRSGAPGPRRGVVDATRVLVRR</sequence>
<evidence type="ECO:0000313" key="10">
    <source>
        <dbReference type="EMBL" id="QBX54306.1"/>
    </source>
</evidence>
<evidence type="ECO:0000313" key="11">
    <source>
        <dbReference type="Proteomes" id="UP000294853"/>
    </source>
</evidence>
<feature type="transmembrane region" description="Helical" evidence="9">
    <location>
        <begin position="289"/>
        <end position="310"/>
    </location>
</feature>
<comment type="pathway">
    <text evidence="2">Cell wall biogenesis; peptidoglycan biosynthesis.</text>
</comment>
<keyword evidence="11" id="KW-1185">Reference proteome</keyword>
<dbReference type="InterPro" id="IPR011923">
    <property type="entry name" value="RodA/MrdB"/>
</dbReference>
<protein>
    <recommendedName>
        <fullName evidence="7">peptidoglycan glycosyltransferase</fullName>
        <ecNumber evidence="7">2.4.99.28</ecNumber>
    </recommendedName>
</protein>
<dbReference type="EC" id="2.4.99.28" evidence="7"/>
<dbReference type="OrthoDB" id="9812661at2"/>
<organism evidence="10 11">
    <name type="scientific">Nocardioides seonyuensis</name>
    <dbReference type="NCBI Taxonomy" id="2518371"/>
    <lineage>
        <taxon>Bacteria</taxon>
        <taxon>Bacillati</taxon>
        <taxon>Actinomycetota</taxon>
        <taxon>Actinomycetes</taxon>
        <taxon>Propionibacteriales</taxon>
        <taxon>Nocardioidaceae</taxon>
        <taxon>Nocardioides</taxon>
    </lineage>
</organism>
<feature type="transmembrane region" description="Helical" evidence="9">
    <location>
        <begin position="322"/>
        <end position="346"/>
    </location>
</feature>
<reference evidence="10 11" key="1">
    <citation type="submission" date="2019-03" db="EMBL/GenBank/DDBJ databases">
        <title>Three New Species of Nocardioides, Nocardioides euryhalodurans sp. nov., Nocardioides seonyuensis sp. nov. and Nocardioides eburneoflavus sp. nov. Iolated from Soil.</title>
        <authorList>
            <person name="Roh S.G."/>
            <person name="Lee C."/>
            <person name="Kim M.-K."/>
            <person name="Kim S.B."/>
        </authorList>
    </citation>
    <scope>NUCLEOTIDE SEQUENCE [LARGE SCALE GENOMIC DNA]</scope>
    <source>
        <strain evidence="10 11">MMS17-SY207-3</strain>
    </source>
</reference>
<evidence type="ECO:0000256" key="3">
    <source>
        <dbReference type="ARBA" id="ARBA00022692"/>
    </source>
</evidence>
<dbReference type="GO" id="GO:0008360">
    <property type="term" value="P:regulation of cell shape"/>
    <property type="evidence" value="ECO:0007669"/>
    <property type="project" value="UniProtKB-KW"/>
</dbReference>
<dbReference type="PANTHER" id="PTHR30474">
    <property type="entry name" value="CELL CYCLE PROTEIN"/>
    <property type="match status" value="1"/>
</dbReference>
<accession>A0A4P7IBB8</accession>
<dbReference type="AlphaFoldDB" id="A0A4P7IBB8"/>
<feature type="transmembrane region" description="Helical" evidence="9">
    <location>
        <begin position="21"/>
        <end position="40"/>
    </location>
</feature>
<dbReference type="GO" id="GO:0005886">
    <property type="term" value="C:plasma membrane"/>
    <property type="evidence" value="ECO:0007669"/>
    <property type="project" value="TreeGrafter"/>
</dbReference>
<keyword evidence="4" id="KW-0133">Cell shape</keyword>
<dbReference type="PROSITE" id="PS00428">
    <property type="entry name" value="FTSW_RODA_SPOVE"/>
    <property type="match status" value="1"/>
</dbReference>
<feature type="transmembrane region" description="Helical" evidence="9">
    <location>
        <begin position="60"/>
        <end position="76"/>
    </location>
</feature>
<evidence type="ECO:0000256" key="5">
    <source>
        <dbReference type="ARBA" id="ARBA00022989"/>
    </source>
</evidence>
<feature type="transmembrane region" description="Helical" evidence="9">
    <location>
        <begin position="200"/>
        <end position="220"/>
    </location>
</feature>